<evidence type="ECO:0000313" key="2">
    <source>
        <dbReference type="Proteomes" id="UP000035034"/>
    </source>
</evidence>
<sequence>MNSPSSKQPPGRDQALAQKFSALIRAEAKQWGINVNELRRQRVMRLFLVTVFSHNPDGWVLKGGTGMMIRLAEARHSKDVDLATAMSLEDALASLREALDASRSPLRWEITSKKRMTKNDGLQLTVSAFIGTSKLDTFNIDLSSTSRYTGAVDHVSIDAAGGDVFGELTAVIALASIPAQIADKICAIHEPHGENNTGTSTRPRDLIDLLLIQHDDLVELNLRPSAEKVAAEAQRRGFTLPAVFASIDAGGGVPVEQWRRQWTRLAKDSPLRADLTDIETAVAVAARCWRAILAAHTDPGGADDLRWSSERQEWTEP</sequence>
<accession>H0QUN0</accession>
<dbReference type="STRING" id="1077974.GOEFS_004_00460"/>
<dbReference type="EMBL" id="BAEH01000004">
    <property type="protein sequence ID" value="GAB16531.1"/>
    <property type="molecule type" value="Genomic_DNA"/>
</dbReference>
<evidence type="ECO:0008006" key="3">
    <source>
        <dbReference type="Google" id="ProtNLM"/>
    </source>
</evidence>
<name>H0QUN0_9ACTN</name>
<dbReference type="Proteomes" id="UP000035034">
    <property type="component" value="Unassembled WGS sequence"/>
</dbReference>
<organism evidence="1 2">
    <name type="scientific">Gordonia effusa NBRC 100432</name>
    <dbReference type="NCBI Taxonomy" id="1077974"/>
    <lineage>
        <taxon>Bacteria</taxon>
        <taxon>Bacillati</taxon>
        <taxon>Actinomycetota</taxon>
        <taxon>Actinomycetes</taxon>
        <taxon>Mycobacteriales</taxon>
        <taxon>Gordoniaceae</taxon>
        <taxon>Gordonia</taxon>
    </lineage>
</organism>
<dbReference type="OrthoDB" id="4084402at2"/>
<dbReference type="InterPro" id="IPR014942">
    <property type="entry name" value="AbiEii"/>
</dbReference>
<proteinExistence type="predicted"/>
<keyword evidence="2" id="KW-1185">Reference proteome</keyword>
<reference evidence="1 2" key="1">
    <citation type="submission" date="2011-12" db="EMBL/GenBank/DDBJ databases">
        <title>Whole genome shotgun sequence of Gordonia effusa NBRC 100432.</title>
        <authorList>
            <person name="Yoshida I."/>
            <person name="Takarada H."/>
            <person name="Hosoyama A."/>
            <person name="Tsuchikane K."/>
            <person name="Katsumata H."/>
            <person name="Yamazaki S."/>
            <person name="Fujita N."/>
        </authorList>
    </citation>
    <scope>NUCLEOTIDE SEQUENCE [LARGE SCALE GENOMIC DNA]</scope>
    <source>
        <strain evidence="1 2">NBRC 100432</strain>
    </source>
</reference>
<dbReference type="AlphaFoldDB" id="H0QUN0"/>
<dbReference type="eggNOG" id="ENOG5032T81">
    <property type="taxonomic scope" value="Bacteria"/>
</dbReference>
<dbReference type="RefSeq" id="WP_007315869.1">
    <property type="nucleotide sequence ID" value="NZ_BAEH01000004.1"/>
</dbReference>
<gene>
    <name evidence="1" type="ORF">GOEFS_004_00460</name>
</gene>
<dbReference type="Pfam" id="PF08843">
    <property type="entry name" value="AbiEii"/>
    <property type="match status" value="1"/>
</dbReference>
<evidence type="ECO:0000313" key="1">
    <source>
        <dbReference type="EMBL" id="GAB16531.1"/>
    </source>
</evidence>
<comment type="caution">
    <text evidence="1">The sequence shown here is derived from an EMBL/GenBank/DDBJ whole genome shotgun (WGS) entry which is preliminary data.</text>
</comment>
<protein>
    <recommendedName>
        <fullName evidence="3">Nucleotidyl transferase AbiEii/AbiGii toxin family protein</fullName>
    </recommendedName>
</protein>